<feature type="signal peptide" evidence="1">
    <location>
        <begin position="1"/>
        <end position="20"/>
    </location>
</feature>
<dbReference type="AlphaFoldDB" id="A0AAU7UAE3"/>
<feature type="chain" id="PRO_5043706095" description="Cyclophilin-like domain-containing protein" evidence="1">
    <location>
        <begin position="21"/>
        <end position="149"/>
    </location>
</feature>
<protein>
    <recommendedName>
        <fullName evidence="3">Cyclophilin-like domain-containing protein</fullName>
    </recommendedName>
</protein>
<name>A0AAU7UAE3_9DEIO</name>
<dbReference type="KEGG" id="dsc:ABOD76_18185"/>
<accession>A0AAU7UAE3</accession>
<sequence length="149" mass="15530">MRRAPYALAALLLGSVSATTAPTLTLAQQAQRAQVIVRATLGTPLQVTEEGVGYTVVPLKVTETLAGDAAQLPQNQGGPALYFLSGAEGLPTFQAGQDAMLLLYTGRLDSPLVGYNQGVYVQVNGQLTSGTLKTMDALRSAIVAARGQR</sequence>
<organism evidence="2">
    <name type="scientific">Deinococcus sonorensis KR-87</name>
    <dbReference type="NCBI Taxonomy" id="694439"/>
    <lineage>
        <taxon>Bacteria</taxon>
        <taxon>Thermotogati</taxon>
        <taxon>Deinococcota</taxon>
        <taxon>Deinococci</taxon>
        <taxon>Deinococcales</taxon>
        <taxon>Deinococcaceae</taxon>
        <taxon>Deinococcus</taxon>
    </lineage>
</organism>
<keyword evidence="1" id="KW-0732">Signal</keyword>
<gene>
    <name evidence="2" type="ORF">ABOD76_18185</name>
</gene>
<evidence type="ECO:0000313" key="2">
    <source>
        <dbReference type="EMBL" id="XBV85343.1"/>
    </source>
</evidence>
<reference evidence="2" key="1">
    <citation type="submission" date="2024-06" db="EMBL/GenBank/DDBJ databases">
        <title>Draft Genome Sequence of Deinococcus sonorensis Type Strain KR-87, a Biofilm Producing Representative of the Genus Deinococcus.</title>
        <authorList>
            <person name="Boren L.S."/>
            <person name="Grosso R.A."/>
            <person name="Hugenberg-Cox A.N."/>
            <person name="Hill J.T.E."/>
            <person name="Albert C.M."/>
            <person name="Tuohy J.M."/>
        </authorList>
    </citation>
    <scope>NUCLEOTIDE SEQUENCE</scope>
    <source>
        <strain evidence="2">KR-87</strain>
    </source>
</reference>
<dbReference type="EMBL" id="CP158299">
    <property type="protein sequence ID" value="XBV85343.1"/>
    <property type="molecule type" value="Genomic_DNA"/>
</dbReference>
<proteinExistence type="predicted"/>
<evidence type="ECO:0008006" key="3">
    <source>
        <dbReference type="Google" id="ProtNLM"/>
    </source>
</evidence>
<dbReference type="RefSeq" id="WP_350243380.1">
    <property type="nucleotide sequence ID" value="NZ_CP158299.1"/>
</dbReference>
<evidence type="ECO:0000256" key="1">
    <source>
        <dbReference type="SAM" id="SignalP"/>
    </source>
</evidence>